<proteinExistence type="predicted"/>
<dbReference type="EMBL" id="BLAE01000013">
    <property type="protein sequence ID" value="GES09035.1"/>
    <property type="molecule type" value="Genomic_DNA"/>
</dbReference>
<keyword evidence="2" id="KW-1185">Reference proteome</keyword>
<evidence type="ECO:0000313" key="2">
    <source>
        <dbReference type="Proteomes" id="UP000331127"/>
    </source>
</evidence>
<accession>A0A5M3WIP2</accession>
<dbReference type="AlphaFoldDB" id="A0A5M3WIP2"/>
<dbReference type="Proteomes" id="UP000331127">
    <property type="component" value="Unassembled WGS sequence"/>
</dbReference>
<gene>
    <name evidence="1" type="ORF">Amac_026310</name>
</gene>
<name>A0A5M3WIP2_9ACTN</name>
<comment type="caution">
    <text evidence="1">The sequence shown here is derived from an EMBL/GenBank/DDBJ whole genome shotgun (WGS) entry which is preliminary data.</text>
</comment>
<organism evidence="1 2">
    <name type="scientific">Acrocarpospora macrocephala</name>
    <dbReference type="NCBI Taxonomy" id="150177"/>
    <lineage>
        <taxon>Bacteria</taxon>
        <taxon>Bacillati</taxon>
        <taxon>Actinomycetota</taxon>
        <taxon>Actinomycetes</taxon>
        <taxon>Streptosporangiales</taxon>
        <taxon>Streptosporangiaceae</taxon>
        <taxon>Acrocarpospora</taxon>
    </lineage>
</organism>
<reference evidence="1 2" key="1">
    <citation type="submission" date="2019-10" db="EMBL/GenBank/DDBJ databases">
        <title>Whole genome shotgun sequence of Acrocarpospora macrocephala NBRC 16266.</title>
        <authorList>
            <person name="Ichikawa N."/>
            <person name="Kimura A."/>
            <person name="Kitahashi Y."/>
            <person name="Komaki H."/>
            <person name="Oguchi A."/>
        </authorList>
    </citation>
    <scope>NUCLEOTIDE SEQUENCE [LARGE SCALE GENOMIC DNA]</scope>
    <source>
        <strain evidence="1 2">NBRC 16266</strain>
    </source>
</reference>
<sequence>MRSPRNHEASGLVFDDGFDLGLPVADAFVLHQYGPAELGAVLDPAGVLDLFVFGYAVVFGQGDQIPTGSAKQSWDSYSSQTAVDEELRLLLGWRHGARPRLRLC</sequence>
<evidence type="ECO:0000313" key="1">
    <source>
        <dbReference type="EMBL" id="GES09035.1"/>
    </source>
</evidence>
<protein>
    <submittedName>
        <fullName evidence="1">Uncharacterized protein</fullName>
    </submittedName>
</protein>